<dbReference type="OrthoDB" id="9803529at2"/>
<dbReference type="RefSeq" id="WP_102330782.1">
    <property type="nucleotide sequence ID" value="NZ_CP058566.2"/>
</dbReference>
<dbReference type="Pfam" id="PF01458">
    <property type="entry name" value="SUFBD_core"/>
    <property type="match status" value="1"/>
</dbReference>
<evidence type="ECO:0000313" key="3">
    <source>
        <dbReference type="EMBL" id="PPD57771.1"/>
    </source>
</evidence>
<comment type="similarity">
    <text evidence="1">Belongs to the iron-sulfur cluster assembly SufBD family.</text>
</comment>
<accession>A0A2P5P635</accession>
<comment type="caution">
    <text evidence="3">The sequence shown here is derived from an EMBL/GenBank/DDBJ whole genome shotgun (WGS) entry which is preliminary data.</text>
</comment>
<name>A0A2P5P635_9CHLR</name>
<organism evidence="3 4">
    <name type="scientific">Dehalogenimonas etheniformans</name>
    <dbReference type="NCBI Taxonomy" id="1536648"/>
    <lineage>
        <taxon>Bacteria</taxon>
        <taxon>Bacillati</taxon>
        <taxon>Chloroflexota</taxon>
        <taxon>Dehalococcoidia</taxon>
        <taxon>Dehalococcoidales</taxon>
        <taxon>Dehalococcoidaceae</taxon>
        <taxon>Dehalogenimonas</taxon>
    </lineage>
</organism>
<keyword evidence="4" id="KW-1185">Reference proteome</keyword>
<sequence length="414" mass="45480">MPNLQKVTDSELIERAKAAAGKKAAAGPDIDLEQFVVPKKGEKKYIEKPETIDEVDKSRMLESGVMLDDRSARSGTFVQLDNTPVHFGAAQEGIEVMSISEARKKYDWLKDYWWKAVQVDADKYTAHVELNDADGYFIRALPGVKTDYPVQACLYLQHNQAVQDVHNIIIAEEGSELHIITGCAVAHRQSMGLHVGVSEFYIKKGAKITFSMIHTWSPETEVRPRTGAIIEEDGLYLSNYVIMKPVHTIQASPIAKCVGKNATVRFNTISVATPGSHMDLGTRAFLNAPGSRTEMIARAITAGGEIISRGYMEGNAVDVKGHLECRGLILKEEGSIHAIPELKATVPNVDLSHEAAVGKIAEDEVEYLMARGLTRDEATAAIIRGFLKVDIEGLPKMLNDELRKAVEASENEAL</sequence>
<evidence type="ECO:0000256" key="1">
    <source>
        <dbReference type="ARBA" id="ARBA00043967"/>
    </source>
</evidence>
<gene>
    <name evidence="3" type="ORF">JP09_008530</name>
</gene>
<dbReference type="InterPro" id="IPR000825">
    <property type="entry name" value="SUF_FeS_clus_asmbl_SufBD_core"/>
</dbReference>
<dbReference type="GO" id="GO:0016226">
    <property type="term" value="P:iron-sulfur cluster assembly"/>
    <property type="evidence" value="ECO:0007669"/>
    <property type="project" value="InterPro"/>
</dbReference>
<reference evidence="3 4" key="1">
    <citation type="journal article" date="2017" name="ISME J.">
        <title>Grape pomace compost harbors organohalide-respiring Dehalogenimonas species with novel reductive dehalogenase genes.</title>
        <authorList>
            <person name="Yang Y."/>
            <person name="Higgins S.A."/>
            <person name="Yan J."/>
            <person name="Simsir B."/>
            <person name="Chourey K."/>
            <person name="Iyer R."/>
            <person name="Hettich R.L."/>
            <person name="Baldwin B."/>
            <person name="Ogles D.M."/>
            <person name="Loffler F.E."/>
        </authorList>
    </citation>
    <scope>NUCLEOTIDE SEQUENCE [LARGE SCALE GENOMIC DNA]</scope>
    <source>
        <strain evidence="3 4">GP</strain>
    </source>
</reference>
<proteinExistence type="inferred from homology"/>
<dbReference type="PANTHER" id="PTHR30508:SF1">
    <property type="entry name" value="UPF0051 PROTEIN ABCI8, CHLOROPLASTIC-RELATED"/>
    <property type="match status" value="1"/>
</dbReference>
<dbReference type="EMBL" id="JQAN02000011">
    <property type="protein sequence ID" value="PPD57771.1"/>
    <property type="molecule type" value="Genomic_DNA"/>
</dbReference>
<evidence type="ECO:0000313" key="4">
    <source>
        <dbReference type="Proteomes" id="UP000235653"/>
    </source>
</evidence>
<dbReference type="InterPro" id="IPR055346">
    <property type="entry name" value="Fe-S_cluster_assembly_SufBD"/>
</dbReference>
<dbReference type="Proteomes" id="UP000235653">
    <property type="component" value="Unassembled WGS sequence"/>
</dbReference>
<dbReference type="AlphaFoldDB" id="A0A2P5P635"/>
<dbReference type="PANTHER" id="PTHR30508">
    <property type="entry name" value="FES CLUSTER ASSEMBLY PROTEIN SUF"/>
    <property type="match status" value="1"/>
</dbReference>
<dbReference type="InterPro" id="IPR037284">
    <property type="entry name" value="SUF_FeS_clus_asmbl_SufBD_sf"/>
</dbReference>
<feature type="domain" description="SUF system FeS cluster assembly SufBD core" evidence="2">
    <location>
        <begin position="159"/>
        <end position="386"/>
    </location>
</feature>
<evidence type="ECO:0000259" key="2">
    <source>
        <dbReference type="Pfam" id="PF01458"/>
    </source>
</evidence>
<dbReference type="SUPFAM" id="SSF101960">
    <property type="entry name" value="Stabilizer of iron transporter SufD"/>
    <property type="match status" value="1"/>
</dbReference>
<protein>
    <submittedName>
        <fullName evidence="3">SufD family Fe-S cluster assembly protein</fullName>
    </submittedName>
</protein>